<name>A0ABW6V1L5_MICFU</name>
<evidence type="ECO:0000313" key="2">
    <source>
        <dbReference type="Proteomes" id="UP001602119"/>
    </source>
</evidence>
<dbReference type="RefSeq" id="WP_084463994.1">
    <property type="nucleotide sequence ID" value="NZ_BBYK01000045.1"/>
</dbReference>
<dbReference type="InterPro" id="IPR016155">
    <property type="entry name" value="Mopterin_synth/thiamin_S_b"/>
</dbReference>
<organism evidence="1 2">
    <name type="scientific">Microtetraspora fusca</name>
    <dbReference type="NCBI Taxonomy" id="1997"/>
    <lineage>
        <taxon>Bacteria</taxon>
        <taxon>Bacillati</taxon>
        <taxon>Actinomycetota</taxon>
        <taxon>Actinomycetes</taxon>
        <taxon>Streptosporangiales</taxon>
        <taxon>Streptosporangiaceae</taxon>
        <taxon>Microtetraspora</taxon>
    </lineage>
</organism>
<dbReference type="Gene3D" id="3.10.20.30">
    <property type="match status" value="1"/>
</dbReference>
<dbReference type="SUPFAM" id="SSF54285">
    <property type="entry name" value="MoaD/ThiS"/>
    <property type="match status" value="1"/>
</dbReference>
<sequence>MAKRVTLVTFVLPPPMRRWVNGQDEVRVFAVAASDHGVPTLGGALDTLRRTHPSLEERLRDVDGHVRRHIALYVCGAHADGLGGLECALPSGAQVYVLPALV</sequence>
<gene>
    <name evidence="1" type="ORF">ACFY05_08175</name>
</gene>
<dbReference type="Proteomes" id="UP001602119">
    <property type="component" value="Unassembled WGS sequence"/>
</dbReference>
<dbReference type="EMBL" id="JBIAXI010000004">
    <property type="protein sequence ID" value="MFF4772821.1"/>
    <property type="molecule type" value="Genomic_DNA"/>
</dbReference>
<evidence type="ECO:0008006" key="3">
    <source>
        <dbReference type="Google" id="ProtNLM"/>
    </source>
</evidence>
<accession>A0ABW6V1L5</accession>
<dbReference type="InterPro" id="IPR012675">
    <property type="entry name" value="Beta-grasp_dom_sf"/>
</dbReference>
<protein>
    <recommendedName>
        <fullName evidence="3">MoaD/ThiS family protein</fullName>
    </recommendedName>
</protein>
<proteinExistence type="predicted"/>
<comment type="caution">
    <text evidence="1">The sequence shown here is derived from an EMBL/GenBank/DDBJ whole genome shotgun (WGS) entry which is preliminary data.</text>
</comment>
<keyword evidence="2" id="KW-1185">Reference proteome</keyword>
<reference evidence="1 2" key="1">
    <citation type="submission" date="2024-10" db="EMBL/GenBank/DDBJ databases">
        <title>The Natural Products Discovery Center: Release of the First 8490 Sequenced Strains for Exploring Actinobacteria Biosynthetic Diversity.</title>
        <authorList>
            <person name="Kalkreuter E."/>
            <person name="Kautsar S.A."/>
            <person name="Yang D."/>
            <person name="Bader C.D."/>
            <person name="Teijaro C.N."/>
            <person name="Fluegel L."/>
            <person name="Davis C.M."/>
            <person name="Simpson J.R."/>
            <person name="Lauterbach L."/>
            <person name="Steele A.D."/>
            <person name="Gui C."/>
            <person name="Meng S."/>
            <person name="Li G."/>
            <person name="Viehrig K."/>
            <person name="Ye F."/>
            <person name="Su P."/>
            <person name="Kiefer A.F."/>
            <person name="Nichols A."/>
            <person name="Cepeda A.J."/>
            <person name="Yan W."/>
            <person name="Fan B."/>
            <person name="Jiang Y."/>
            <person name="Adhikari A."/>
            <person name="Zheng C.-J."/>
            <person name="Schuster L."/>
            <person name="Cowan T.M."/>
            <person name="Smanski M.J."/>
            <person name="Chevrette M.G."/>
            <person name="De Carvalho L.P.S."/>
            <person name="Shen B."/>
        </authorList>
    </citation>
    <scope>NUCLEOTIDE SEQUENCE [LARGE SCALE GENOMIC DNA]</scope>
    <source>
        <strain evidence="1 2">NPDC001281</strain>
    </source>
</reference>
<evidence type="ECO:0000313" key="1">
    <source>
        <dbReference type="EMBL" id="MFF4772821.1"/>
    </source>
</evidence>